<dbReference type="SUPFAM" id="SSF49265">
    <property type="entry name" value="Fibronectin type III"/>
    <property type="match status" value="1"/>
</dbReference>
<evidence type="ECO:0000313" key="5">
    <source>
        <dbReference type="Proteomes" id="UP001500416"/>
    </source>
</evidence>
<keyword evidence="5" id="KW-1185">Reference proteome</keyword>
<dbReference type="CDD" id="cd00063">
    <property type="entry name" value="FN3"/>
    <property type="match status" value="1"/>
</dbReference>
<dbReference type="RefSeq" id="WP_343935677.1">
    <property type="nucleotide sequence ID" value="NZ_BAAABU010000009.1"/>
</dbReference>
<name>A0ABN0U5P1_9PSEU</name>
<dbReference type="InterPro" id="IPR013783">
    <property type="entry name" value="Ig-like_fold"/>
</dbReference>
<accession>A0ABN0U5P1</accession>
<evidence type="ECO:0000313" key="4">
    <source>
        <dbReference type="EMBL" id="GAA0239610.1"/>
    </source>
</evidence>
<protein>
    <recommendedName>
        <fullName evidence="3">Fibronectin type-III domain-containing protein</fullName>
    </recommendedName>
</protein>
<dbReference type="InterPro" id="IPR003961">
    <property type="entry name" value="FN3_dom"/>
</dbReference>
<dbReference type="SMART" id="SM00060">
    <property type="entry name" value="FN3"/>
    <property type="match status" value="1"/>
</dbReference>
<keyword evidence="2" id="KW-0119">Carbohydrate metabolism</keyword>
<sequence length="599" mass="61654">MNRRRIAVIAAGVVLFGGVVAVLRTNGVGEPATATSTSQPPPTSLAPFAAPGVLVPTPGAAPGSPRAPRVVPGPRRLQVLWTGDAPGYEVRWGRDGKPDQTRLVAQPATELTGLDDGTEYTVDVRAVDAFGQRSEPLRVTGTPKTAQVGDYAFADTFDRPDAPDPARWRLATRGTCARAGADAGRLVISSTCAAAPTSLRSRAPFVLRDADELGRFVVETDAPGADGELFLDLVPGPVSTVMGDGLPPDAVRLRVASGNGRTTAEVVTAEGAPSTVVREVPPLHHALTHRWELVLRRDGTRVLLDGDVVATSPAVPRWREATALVSVAGPTGQRVHVGLVAFDGAPTGAPPALAGPPVQVAVVPDSGPLTGSPITGVAGGQLRMALLHTDGSPTAPEFTLAVGGTRVPLRPAVPGAPWRAGVGYPVVADVPADALLLDDGRLRANVLTPLRVQATHVDLELTPAPGAPVTSPTGTTPLPEVELDLARIDGTILDASGKPVPEGATVHRGRLVFDLTLVGRPGQRGTGLAGLAGFTVRLDEERVAAVPTNLGGPGVAGTYRLALDTSGLSAGPHMIEVRLFSTSADTRPTSAFVPFLVTA</sequence>
<evidence type="ECO:0000259" key="3">
    <source>
        <dbReference type="PROSITE" id="PS50853"/>
    </source>
</evidence>
<evidence type="ECO:0000256" key="2">
    <source>
        <dbReference type="ARBA" id="ARBA00023326"/>
    </source>
</evidence>
<feature type="domain" description="Fibronectin type-III" evidence="3">
    <location>
        <begin position="61"/>
        <end position="148"/>
    </location>
</feature>
<dbReference type="Gene3D" id="2.60.40.10">
    <property type="entry name" value="Immunoglobulins"/>
    <property type="match status" value="1"/>
</dbReference>
<reference evidence="4 5" key="1">
    <citation type="journal article" date="2019" name="Int. J. Syst. Evol. Microbiol.">
        <title>The Global Catalogue of Microorganisms (GCM) 10K type strain sequencing project: providing services to taxonomists for standard genome sequencing and annotation.</title>
        <authorList>
            <consortium name="The Broad Institute Genomics Platform"/>
            <consortium name="The Broad Institute Genome Sequencing Center for Infectious Disease"/>
            <person name="Wu L."/>
            <person name="Ma J."/>
        </authorList>
    </citation>
    <scope>NUCLEOTIDE SEQUENCE [LARGE SCALE GENOMIC DNA]</scope>
    <source>
        <strain evidence="4 5">JCM 3380</strain>
    </source>
</reference>
<dbReference type="Proteomes" id="UP001500416">
    <property type="component" value="Unassembled WGS sequence"/>
</dbReference>
<proteinExistence type="predicted"/>
<dbReference type="PROSITE" id="PS50853">
    <property type="entry name" value="FN3"/>
    <property type="match status" value="1"/>
</dbReference>
<organism evidence="4 5">
    <name type="scientific">Saccharothrix mutabilis subsp. mutabilis</name>
    <dbReference type="NCBI Taxonomy" id="66855"/>
    <lineage>
        <taxon>Bacteria</taxon>
        <taxon>Bacillati</taxon>
        <taxon>Actinomycetota</taxon>
        <taxon>Actinomycetes</taxon>
        <taxon>Pseudonocardiales</taxon>
        <taxon>Pseudonocardiaceae</taxon>
        <taxon>Saccharothrix</taxon>
    </lineage>
</organism>
<keyword evidence="1" id="KW-0378">Hydrolase</keyword>
<dbReference type="InterPro" id="IPR036116">
    <property type="entry name" value="FN3_sf"/>
</dbReference>
<dbReference type="EMBL" id="BAAABU010000009">
    <property type="protein sequence ID" value="GAA0239610.1"/>
    <property type="molecule type" value="Genomic_DNA"/>
</dbReference>
<gene>
    <name evidence="4" type="ORF">GCM10010492_43490</name>
</gene>
<keyword evidence="1" id="KW-0326">Glycosidase</keyword>
<comment type="caution">
    <text evidence="4">The sequence shown here is derived from an EMBL/GenBank/DDBJ whole genome shotgun (WGS) entry which is preliminary data.</text>
</comment>
<evidence type="ECO:0000256" key="1">
    <source>
        <dbReference type="ARBA" id="ARBA00023295"/>
    </source>
</evidence>
<keyword evidence="2" id="KW-0624">Polysaccharide degradation</keyword>